<dbReference type="InterPro" id="IPR000326">
    <property type="entry name" value="PAP2/HPO"/>
</dbReference>
<evidence type="ECO:0000256" key="4">
    <source>
        <dbReference type="ARBA" id="ARBA00022801"/>
    </source>
</evidence>
<dbReference type="InterPro" id="IPR036938">
    <property type="entry name" value="PAP2/HPO_sf"/>
</dbReference>
<evidence type="ECO:0000259" key="8">
    <source>
        <dbReference type="SMART" id="SM00014"/>
    </source>
</evidence>
<keyword evidence="6 7" id="KW-0472">Membrane</keyword>
<dbReference type="PANTHER" id="PTHR14969:SF62">
    <property type="entry name" value="DECAPRENYLPHOSPHORYL-5-PHOSPHORIBOSE PHOSPHATASE RV3807C-RELATED"/>
    <property type="match status" value="1"/>
</dbReference>
<accession>A0A1E5G1Y8</accession>
<evidence type="ECO:0000256" key="1">
    <source>
        <dbReference type="ARBA" id="ARBA00004651"/>
    </source>
</evidence>
<keyword evidence="2" id="KW-1003">Cell membrane</keyword>
<dbReference type="Gene3D" id="1.20.144.10">
    <property type="entry name" value="Phosphatidic acid phosphatase type 2/haloperoxidase"/>
    <property type="match status" value="1"/>
</dbReference>
<keyword evidence="3 7" id="KW-0812">Transmembrane</keyword>
<evidence type="ECO:0000256" key="2">
    <source>
        <dbReference type="ARBA" id="ARBA00022475"/>
    </source>
</evidence>
<sequence length="178" mass="19931">MSRFVSWLSVYDQRAFYLVNQHIRCRILDKLLPFVTRLGGATFTIALMLAMLLLSQDLIRIWSIQGLISLGASHIVVHVIKKLYGRARPYDCLAGVTLNANPLKDYSFPSGHTTAVFSIVTVFILHIPFLAIFLLPLAILVALSRMYLGLHYPTDCIIGACIGIVSSVFVVWAFPIFF</sequence>
<dbReference type="Pfam" id="PF01569">
    <property type="entry name" value="PAP2"/>
    <property type="match status" value="1"/>
</dbReference>
<evidence type="ECO:0000256" key="3">
    <source>
        <dbReference type="ARBA" id="ARBA00022692"/>
    </source>
</evidence>
<dbReference type="RefSeq" id="WP_069643046.1">
    <property type="nucleotide sequence ID" value="NZ_MIJE01000022.1"/>
</dbReference>
<protein>
    <recommendedName>
        <fullName evidence="8">Phosphatidic acid phosphatase type 2/haloperoxidase domain-containing protein</fullName>
    </recommendedName>
</protein>
<dbReference type="PANTHER" id="PTHR14969">
    <property type="entry name" value="SPHINGOSINE-1-PHOSPHATE PHOSPHOHYDROLASE"/>
    <property type="match status" value="1"/>
</dbReference>
<comment type="caution">
    <text evidence="9">The sequence shown here is derived from an EMBL/GenBank/DDBJ whole genome shotgun (WGS) entry which is preliminary data.</text>
</comment>
<dbReference type="Proteomes" id="UP000094296">
    <property type="component" value="Unassembled WGS sequence"/>
</dbReference>
<evidence type="ECO:0000256" key="7">
    <source>
        <dbReference type="SAM" id="Phobius"/>
    </source>
</evidence>
<reference evidence="9 10" key="1">
    <citation type="submission" date="2016-09" db="EMBL/GenBank/DDBJ databases">
        <title>Draft genome sequence for the type strain of Desulfuribacillus alkaliarsenatis AHT28, an obligately anaerobic, sulfidogenic bacterium isolated from Russian soda lake sediments.</title>
        <authorList>
            <person name="Abin C.A."/>
            <person name="Hollibaugh J.T."/>
        </authorList>
    </citation>
    <scope>NUCLEOTIDE SEQUENCE [LARGE SCALE GENOMIC DNA]</scope>
    <source>
        <strain evidence="9 10">AHT28</strain>
    </source>
</reference>
<dbReference type="SUPFAM" id="SSF48317">
    <property type="entry name" value="Acid phosphatase/Vanadium-dependent haloperoxidase"/>
    <property type="match status" value="1"/>
</dbReference>
<feature type="transmembrane region" description="Helical" evidence="7">
    <location>
        <begin position="34"/>
        <end position="54"/>
    </location>
</feature>
<proteinExistence type="predicted"/>
<keyword evidence="4" id="KW-0378">Hydrolase</keyword>
<evidence type="ECO:0000313" key="10">
    <source>
        <dbReference type="Proteomes" id="UP000094296"/>
    </source>
</evidence>
<keyword evidence="5 7" id="KW-1133">Transmembrane helix</keyword>
<keyword evidence="10" id="KW-1185">Reference proteome</keyword>
<organism evidence="9 10">
    <name type="scientific">Desulfuribacillus alkaliarsenatis</name>
    <dbReference type="NCBI Taxonomy" id="766136"/>
    <lineage>
        <taxon>Bacteria</taxon>
        <taxon>Bacillati</taxon>
        <taxon>Bacillota</taxon>
        <taxon>Desulfuribacillia</taxon>
        <taxon>Desulfuribacillales</taxon>
        <taxon>Desulfuribacillaceae</taxon>
        <taxon>Desulfuribacillus</taxon>
    </lineage>
</organism>
<dbReference type="STRING" id="766136.BHF68_05205"/>
<dbReference type="SMART" id="SM00014">
    <property type="entry name" value="acidPPc"/>
    <property type="match status" value="1"/>
</dbReference>
<evidence type="ECO:0000313" key="9">
    <source>
        <dbReference type="EMBL" id="OEF97000.1"/>
    </source>
</evidence>
<dbReference type="AlphaFoldDB" id="A0A1E5G1Y8"/>
<comment type="subcellular location">
    <subcellularLocation>
        <location evidence="1">Cell membrane</location>
        <topology evidence="1">Multi-pass membrane protein</topology>
    </subcellularLocation>
</comment>
<feature type="transmembrane region" description="Helical" evidence="7">
    <location>
        <begin position="156"/>
        <end position="177"/>
    </location>
</feature>
<evidence type="ECO:0000256" key="5">
    <source>
        <dbReference type="ARBA" id="ARBA00022989"/>
    </source>
</evidence>
<dbReference type="GO" id="GO:0016787">
    <property type="term" value="F:hydrolase activity"/>
    <property type="evidence" value="ECO:0007669"/>
    <property type="project" value="UniProtKB-KW"/>
</dbReference>
<dbReference type="OrthoDB" id="9789113at2"/>
<dbReference type="EMBL" id="MIJE01000022">
    <property type="protein sequence ID" value="OEF97000.1"/>
    <property type="molecule type" value="Genomic_DNA"/>
</dbReference>
<dbReference type="GO" id="GO:0005886">
    <property type="term" value="C:plasma membrane"/>
    <property type="evidence" value="ECO:0007669"/>
    <property type="project" value="UniProtKB-SubCell"/>
</dbReference>
<name>A0A1E5G1Y8_9FIRM</name>
<feature type="domain" description="Phosphatidic acid phosphatase type 2/haloperoxidase" evidence="8">
    <location>
        <begin position="64"/>
        <end position="171"/>
    </location>
</feature>
<feature type="transmembrane region" description="Helical" evidence="7">
    <location>
        <begin position="115"/>
        <end position="144"/>
    </location>
</feature>
<feature type="transmembrane region" description="Helical" evidence="7">
    <location>
        <begin position="61"/>
        <end position="80"/>
    </location>
</feature>
<gene>
    <name evidence="9" type="ORF">BHF68_05205</name>
</gene>
<evidence type="ECO:0000256" key="6">
    <source>
        <dbReference type="ARBA" id="ARBA00023136"/>
    </source>
</evidence>